<evidence type="ECO:0008006" key="9">
    <source>
        <dbReference type="Google" id="ProtNLM"/>
    </source>
</evidence>
<organism evidence="7 8">
    <name type="scientific">Hydrogenophaga electricum</name>
    <dbReference type="NCBI Taxonomy" id="1230953"/>
    <lineage>
        <taxon>Bacteria</taxon>
        <taxon>Pseudomonadati</taxon>
        <taxon>Pseudomonadota</taxon>
        <taxon>Betaproteobacteria</taxon>
        <taxon>Burkholderiales</taxon>
        <taxon>Comamonadaceae</taxon>
        <taxon>Hydrogenophaga</taxon>
    </lineage>
</organism>
<dbReference type="EMBL" id="BSPB01000065">
    <property type="protein sequence ID" value="GLS16579.1"/>
    <property type="molecule type" value="Genomic_DNA"/>
</dbReference>
<dbReference type="Pfam" id="PF13682">
    <property type="entry name" value="CZB"/>
    <property type="match status" value="1"/>
</dbReference>
<evidence type="ECO:0000256" key="2">
    <source>
        <dbReference type="ARBA" id="ARBA00029447"/>
    </source>
</evidence>
<dbReference type="PRINTS" id="PR00260">
    <property type="entry name" value="CHEMTRNSDUCR"/>
</dbReference>
<proteinExistence type="inferred from homology"/>
<evidence type="ECO:0000256" key="4">
    <source>
        <dbReference type="SAM" id="Phobius"/>
    </source>
</evidence>
<dbReference type="PANTHER" id="PTHR43531">
    <property type="entry name" value="PROTEIN ICFG"/>
    <property type="match status" value="1"/>
</dbReference>
<evidence type="ECO:0000256" key="3">
    <source>
        <dbReference type="PROSITE-ProRule" id="PRU00284"/>
    </source>
</evidence>
<dbReference type="Gene3D" id="1.20.120.30">
    <property type="entry name" value="Aspartate receptor, ligand-binding domain"/>
    <property type="match status" value="1"/>
</dbReference>
<evidence type="ECO:0000313" key="8">
    <source>
        <dbReference type="Proteomes" id="UP001156903"/>
    </source>
</evidence>
<dbReference type="PANTHER" id="PTHR43531:SF14">
    <property type="entry name" value="METHYL-ACCEPTING CHEMOTAXIS PROTEIN I-RELATED"/>
    <property type="match status" value="1"/>
</dbReference>
<keyword evidence="8" id="KW-1185">Reference proteome</keyword>
<gene>
    <name evidence="7" type="ORF">GCM10007935_40210</name>
</gene>
<dbReference type="Gene3D" id="1.10.287.950">
    <property type="entry name" value="Methyl-accepting chemotaxis protein"/>
    <property type="match status" value="1"/>
</dbReference>
<keyword evidence="3" id="KW-0807">Transducer</keyword>
<dbReference type="PROSITE" id="PS50111">
    <property type="entry name" value="CHEMOTAXIS_TRANSDUC_2"/>
    <property type="match status" value="1"/>
</dbReference>
<reference evidence="8" key="1">
    <citation type="journal article" date="2019" name="Int. J. Syst. Evol. Microbiol.">
        <title>The Global Catalogue of Microorganisms (GCM) 10K type strain sequencing project: providing services to taxonomists for standard genome sequencing and annotation.</title>
        <authorList>
            <consortium name="The Broad Institute Genomics Platform"/>
            <consortium name="The Broad Institute Genome Sequencing Center for Infectious Disease"/>
            <person name="Wu L."/>
            <person name="Ma J."/>
        </authorList>
    </citation>
    <scope>NUCLEOTIDE SEQUENCE [LARGE SCALE GENOMIC DNA]</scope>
    <source>
        <strain evidence="8">NBRC 109341</strain>
    </source>
</reference>
<dbReference type="SMART" id="SM00304">
    <property type="entry name" value="HAMP"/>
    <property type="match status" value="1"/>
</dbReference>
<dbReference type="CDD" id="cd11386">
    <property type="entry name" value="MCP_signal"/>
    <property type="match status" value="1"/>
</dbReference>
<feature type="transmembrane region" description="Helical" evidence="4">
    <location>
        <begin position="282"/>
        <end position="304"/>
    </location>
</feature>
<name>A0ABQ6C9T8_9BURK</name>
<evidence type="ECO:0000256" key="1">
    <source>
        <dbReference type="ARBA" id="ARBA00022481"/>
    </source>
</evidence>
<dbReference type="Proteomes" id="UP001156903">
    <property type="component" value="Unassembled WGS sequence"/>
</dbReference>
<comment type="caution">
    <text evidence="7">The sequence shown here is derived from an EMBL/GenBank/DDBJ whole genome shotgun (WGS) entry which is preliminary data.</text>
</comment>
<sequence>MALVSAAFVLPLAWLVVGFVLPQRAALTAVQHERLGVAYAQAVYPGLSAAAQGSLAPSGESRHALEQAWAALERLQAEHGAALGTAAAWQRVEAAYGAARAAPPTQQAPALAALTRSLLEWQGVVTDRSGLALDPELASYYLMSAALLRTPAVMGHVGEAGALAVRIADAGAAGAEPWWRLAELRGALRAGLDELAADRAKVQAAPVAGAAAPVAAEAALRGWVDRAGVWLRAEAPASPASVKAWADEAPAHLAGLQRQAMAQLTTLDGLLAQREQGLRQGLWLNLGAALAGVLLALFLSMGFYRSMFGGFKSLRRHLMAISMGDLRGDIRSHGRDEVADLLREVGHMQDALRQTVQQVQSASDSVVHASQEIASGTRDLAARTEAAAAALEESSAALEQTTSSVDHTANNARQASHIAVDNARVAEAGGVVMQDVVQTMGRIHASSRKIHDIIGVIDGIAFQTNILALNAAVEAARAGEQGRGFAVVAGEVRNLAQRTAEAAHEIKTLIAASVSDVDSGMQVVRNAGDTMQAIVLHADQVRQLLDEVASGAREQSMGIGQIGQAVQDLDRSTQANAALVEQTAKAASVQRSAAVRMAAHVDEFRLPGQTASTQVEGIDVDAIIDAHRQWKVKLRDAIEGHQKVDTATLSRDDCCALGRWIYGDGQRLAARPTFTELIERHRHFHTVAGQVGELVNRRSYGEALASLAPGTPFARATADVVLVLSSAKRLGF</sequence>
<evidence type="ECO:0000259" key="6">
    <source>
        <dbReference type="PROSITE" id="PS50885"/>
    </source>
</evidence>
<comment type="similarity">
    <text evidence="2">Belongs to the methyl-accepting chemotaxis (MCP) protein family.</text>
</comment>
<feature type="domain" description="HAMP" evidence="6">
    <location>
        <begin position="305"/>
        <end position="357"/>
    </location>
</feature>
<accession>A0ABQ6C9T8</accession>
<dbReference type="PROSITE" id="PS50885">
    <property type="entry name" value="HAMP"/>
    <property type="match status" value="1"/>
</dbReference>
<dbReference type="InterPro" id="IPR004089">
    <property type="entry name" value="MCPsignal_dom"/>
</dbReference>
<dbReference type="InterPro" id="IPR003660">
    <property type="entry name" value="HAMP_dom"/>
</dbReference>
<dbReference type="InterPro" id="IPR051310">
    <property type="entry name" value="MCP_chemotaxis"/>
</dbReference>
<evidence type="ECO:0000313" key="7">
    <source>
        <dbReference type="EMBL" id="GLS16579.1"/>
    </source>
</evidence>
<dbReference type="Pfam" id="PF00015">
    <property type="entry name" value="MCPsignal"/>
    <property type="match status" value="1"/>
</dbReference>
<keyword evidence="4" id="KW-0812">Transmembrane</keyword>
<dbReference type="SMART" id="SM00283">
    <property type="entry name" value="MA"/>
    <property type="match status" value="1"/>
</dbReference>
<dbReference type="InterPro" id="IPR004090">
    <property type="entry name" value="Chemotax_Me-accpt_rcpt"/>
</dbReference>
<keyword evidence="4" id="KW-1133">Transmembrane helix</keyword>
<keyword evidence="4" id="KW-0472">Membrane</keyword>
<evidence type="ECO:0000259" key="5">
    <source>
        <dbReference type="PROSITE" id="PS50111"/>
    </source>
</evidence>
<protein>
    <recommendedName>
        <fullName evidence="9">Methyl-accepting chemotaxis protein</fullName>
    </recommendedName>
</protein>
<keyword evidence="1" id="KW-0488">Methylation</keyword>
<dbReference type="SUPFAM" id="SSF58104">
    <property type="entry name" value="Methyl-accepting chemotaxis protein (MCP) signaling domain"/>
    <property type="match status" value="1"/>
</dbReference>
<dbReference type="Pfam" id="PF00672">
    <property type="entry name" value="HAMP"/>
    <property type="match status" value="1"/>
</dbReference>
<feature type="domain" description="Methyl-accepting transducer" evidence="5">
    <location>
        <begin position="362"/>
        <end position="591"/>
    </location>
</feature>
<dbReference type="InterPro" id="IPR025991">
    <property type="entry name" value="Chemoreceptor_zinc-bind_dom"/>
</dbReference>